<sequence>MKYDTPDPALSQTMRDQAMMDVVYKIVHDLRGSVRAIAELPNWIEEDLQDLGMSLPEAPAQSFDLMRRHAEKLNMMLDQLSLYSKTGYREAERISVRTCLDRAIAALNLPSDMQVRARFDPAEIEMNPDALMSMFLILLGNAAEHNAEPVRVAVTGCLRDGYWEMMLRDNGVGFPAGKLERVFDPMSKFSIVETGGAGMGLAILRRLADSYGGVVEALPPRTKRDGATIRLRLKQNHRD</sequence>
<evidence type="ECO:0000256" key="6">
    <source>
        <dbReference type="ARBA" id="ARBA00022840"/>
    </source>
</evidence>
<gene>
    <name evidence="8" type="ORF">PhaeoP88_02769</name>
</gene>
<dbReference type="InterPro" id="IPR050980">
    <property type="entry name" value="2C_sensor_his_kinase"/>
</dbReference>
<dbReference type="PRINTS" id="PR00344">
    <property type="entry name" value="BCTRLSENSOR"/>
</dbReference>
<dbReference type="Gene3D" id="3.30.565.10">
    <property type="entry name" value="Histidine kinase-like ATPase, C-terminal domain"/>
    <property type="match status" value="1"/>
</dbReference>
<dbReference type="InterPro" id="IPR036890">
    <property type="entry name" value="HATPase_C_sf"/>
</dbReference>
<dbReference type="SMART" id="SM00387">
    <property type="entry name" value="HATPase_c"/>
    <property type="match status" value="1"/>
</dbReference>
<protein>
    <recommendedName>
        <fullName evidence="2">histidine kinase</fullName>
        <ecNumber evidence="2">2.7.13.3</ecNumber>
    </recommendedName>
</protein>
<proteinExistence type="predicted"/>
<dbReference type="EMBL" id="CP010725">
    <property type="protein sequence ID" value="AUR00112.1"/>
    <property type="molecule type" value="Genomic_DNA"/>
</dbReference>
<dbReference type="GO" id="GO:0000155">
    <property type="term" value="F:phosphorelay sensor kinase activity"/>
    <property type="evidence" value="ECO:0007669"/>
    <property type="project" value="TreeGrafter"/>
</dbReference>
<dbReference type="Proteomes" id="UP000236447">
    <property type="component" value="Chromosome"/>
</dbReference>
<keyword evidence="6" id="KW-0067">ATP-binding</keyword>
<keyword evidence="4" id="KW-0547">Nucleotide-binding</keyword>
<name>A0A2I7KBY0_9RHOB</name>
<dbReference type="Pfam" id="PF02518">
    <property type="entry name" value="HATPase_c"/>
    <property type="match status" value="1"/>
</dbReference>
<dbReference type="GO" id="GO:0005886">
    <property type="term" value="C:plasma membrane"/>
    <property type="evidence" value="ECO:0007669"/>
    <property type="project" value="TreeGrafter"/>
</dbReference>
<evidence type="ECO:0000313" key="8">
    <source>
        <dbReference type="EMBL" id="AUR00112.1"/>
    </source>
</evidence>
<keyword evidence="5 8" id="KW-0418">Kinase</keyword>
<dbReference type="InterPro" id="IPR003594">
    <property type="entry name" value="HATPase_dom"/>
</dbReference>
<evidence type="ECO:0000256" key="3">
    <source>
        <dbReference type="ARBA" id="ARBA00022679"/>
    </source>
</evidence>
<dbReference type="InterPro" id="IPR005467">
    <property type="entry name" value="His_kinase_dom"/>
</dbReference>
<dbReference type="SUPFAM" id="SSF55874">
    <property type="entry name" value="ATPase domain of HSP90 chaperone/DNA topoisomerase II/histidine kinase"/>
    <property type="match status" value="1"/>
</dbReference>
<evidence type="ECO:0000259" key="7">
    <source>
        <dbReference type="PROSITE" id="PS50109"/>
    </source>
</evidence>
<dbReference type="EC" id="2.7.13.3" evidence="2"/>
<comment type="catalytic activity">
    <reaction evidence="1">
        <text>ATP + protein L-histidine = ADP + protein N-phospho-L-histidine.</text>
        <dbReference type="EC" id="2.7.13.3"/>
    </reaction>
</comment>
<dbReference type="GO" id="GO:0005524">
    <property type="term" value="F:ATP binding"/>
    <property type="evidence" value="ECO:0007669"/>
    <property type="project" value="UniProtKB-KW"/>
</dbReference>
<evidence type="ECO:0000313" key="9">
    <source>
        <dbReference type="Proteomes" id="UP000236447"/>
    </source>
</evidence>
<reference evidence="8 9" key="2">
    <citation type="journal article" date="2017" name="Genome Biol. Evol.">
        <title>Trajectories and Drivers of Genome Evolution in Surface-Associated Marine Phaeobacter.</title>
        <authorList>
            <person name="Freese H.M."/>
            <person name="Sikorski J."/>
            <person name="Bunk B."/>
            <person name="Scheuner C."/>
            <person name="Meier-Kolthoff J.P."/>
            <person name="Sproer C."/>
            <person name="Gram L."/>
            <person name="Overmann J."/>
        </authorList>
    </citation>
    <scope>NUCLEOTIDE SEQUENCE [LARGE SCALE GENOMIC DNA]</scope>
    <source>
        <strain evidence="8 9">P88</strain>
    </source>
</reference>
<dbReference type="RefSeq" id="WP_102883936.1">
    <property type="nucleotide sequence ID" value="NZ_CP010725.1"/>
</dbReference>
<dbReference type="AlphaFoldDB" id="A0A2I7KBY0"/>
<evidence type="ECO:0000256" key="2">
    <source>
        <dbReference type="ARBA" id="ARBA00012438"/>
    </source>
</evidence>
<dbReference type="PANTHER" id="PTHR44936:SF10">
    <property type="entry name" value="SENSOR PROTEIN RSTB"/>
    <property type="match status" value="1"/>
</dbReference>
<evidence type="ECO:0000256" key="5">
    <source>
        <dbReference type="ARBA" id="ARBA00022777"/>
    </source>
</evidence>
<organism evidence="8 9">
    <name type="scientific">Phaeobacter inhibens</name>
    <dbReference type="NCBI Taxonomy" id="221822"/>
    <lineage>
        <taxon>Bacteria</taxon>
        <taxon>Pseudomonadati</taxon>
        <taxon>Pseudomonadota</taxon>
        <taxon>Alphaproteobacteria</taxon>
        <taxon>Rhodobacterales</taxon>
        <taxon>Roseobacteraceae</taxon>
        <taxon>Phaeobacter</taxon>
    </lineage>
</organism>
<dbReference type="PANTHER" id="PTHR44936">
    <property type="entry name" value="SENSOR PROTEIN CREC"/>
    <property type="match status" value="1"/>
</dbReference>
<dbReference type="PROSITE" id="PS50109">
    <property type="entry name" value="HIS_KIN"/>
    <property type="match status" value="1"/>
</dbReference>
<evidence type="ECO:0000256" key="4">
    <source>
        <dbReference type="ARBA" id="ARBA00022741"/>
    </source>
</evidence>
<feature type="domain" description="Histidine kinase" evidence="7">
    <location>
        <begin position="25"/>
        <end position="237"/>
    </location>
</feature>
<accession>A0A2I7KBY0</accession>
<keyword evidence="3" id="KW-0808">Transferase</keyword>
<dbReference type="InterPro" id="IPR004358">
    <property type="entry name" value="Sig_transdc_His_kin-like_C"/>
</dbReference>
<evidence type="ECO:0000256" key="1">
    <source>
        <dbReference type="ARBA" id="ARBA00000085"/>
    </source>
</evidence>
<reference evidence="8 9" key="1">
    <citation type="journal article" date="2017" name="Front. Microbiol.">
        <title>Phaeobacter piscinae sp. nov., a species of the Roseobacter group and potential aquaculture probiont.</title>
        <authorList>
            <person name="Sonnenschein E.C."/>
            <person name="Phippen C.B.W."/>
            <person name="Nielsen K.F."/>
            <person name="Mateiu R.V."/>
            <person name="Melchiorsen J."/>
            <person name="Gram L."/>
            <person name="Overmann J."/>
            <person name="Freese H.M."/>
        </authorList>
    </citation>
    <scope>NUCLEOTIDE SEQUENCE [LARGE SCALE GENOMIC DNA]</scope>
    <source>
        <strain evidence="8 9">P88</strain>
    </source>
</reference>